<evidence type="ECO:0000313" key="1">
    <source>
        <dbReference type="EMBL" id="TQF02584.1"/>
    </source>
</evidence>
<reference evidence="1 2" key="1">
    <citation type="submission" date="2019-06" db="EMBL/GenBank/DDBJ databases">
        <title>Description of Kitasatospora acidophila sp. nov. isolated from pine grove soil, and reclassification of Streptomyces novaecaesareae to Kitasatospora novaeceasareae comb. nov.</title>
        <authorList>
            <person name="Kim M.J."/>
        </authorList>
    </citation>
    <scope>NUCLEOTIDE SEQUENCE [LARGE SCALE GENOMIC DNA]</scope>
    <source>
        <strain evidence="1 2">MMS16-CNU292</strain>
    </source>
</reference>
<gene>
    <name evidence="1" type="ORF">E6W39_10320</name>
</gene>
<dbReference type="Proteomes" id="UP000319103">
    <property type="component" value="Unassembled WGS sequence"/>
</dbReference>
<evidence type="ECO:0000313" key="2">
    <source>
        <dbReference type="Proteomes" id="UP000319103"/>
    </source>
</evidence>
<proteinExistence type="predicted"/>
<name>A0A540W2L9_9ACTN</name>
<dbReference type="RefSeq" id="WP_141633275.1">
    <property type="nucleotide sequence ID" value="NZ_VIGB01000003.1"/>
</dbReference>
<protein>
    <submittedName>
        <fullName evidence="1">Uncharacterized protein</fullName>
    </submittedName>
</protein>
<comment type="caution">
    <text evidence="1">The sequence shown here is derived from an EMBL/GenBank/DDBJ whole genome shotgun (WGS) entry which is preliminary data.</text>
</comment>
<keyword evidence="2" id="KW-1185">Reference proteome</keyword>
<sequence>MTFLTNIKLGVKSSRSCVLYDAEGEIRVVHEEVTLDGAHERADKDLERLTRELSQRQGVDVEGLNTLLHAGALEPGASYRVNVADKSLIRQP</sequence>
<dbReference type="OrthoDB" id="9924603at2"/>
<organism evidence="1 2">
    <name type="scientific">Kitasatospora acidiphila</name>
    <dbReference type="NCBI Taxonomy" id="2567942"/>
    <lineage>
        <taxon>Bacteria</taxon>
        <taxon>Bacillati</taxon>
        <taxon>Actinomycetota</taxon>
        <taxon>Actinomycetes</taxon>
        <taxon>Kitasatosporales</taxon>
        <taxon>Streptomycetaceae</taxon>
        <taxon>Kitasatospora</taxon>
    </lineage>
</organism>
<dbReference type="EMBL" id="VIGB01000003">
    <property type="protein sequence ID" value="TQF02584.1"/>
    <property type="molecule type" value="Genomic_DNA"/>
</dbReference>
<accession>A0A540W2L9</accession>
<dbReference type="AlphaFoldDB" id="A0A540W2L9"/>